<evidence type="ECO:0000256" key="3">
    <source>
        <dbReference type="ARBA" id="ARBA00022475"/>
    </source>
</evidence>
<keyword evidence="5 12" id="KW-0812">Transmembrane</keyword>
<evidence type="ECO:0000256" key="11">
    <source>
        <dbReference type="ARBA" id="ARBA00023136"/>
    </source>
</evidence>
<dbReference type="InterPro" id="IPR059000">
    <property type="entry name" value="ATPase_P-type_domA"/>
</dbReference>
<dbReference type="GO" id="GO:0005524">
    <property type="term" value="F:ATP binding"/>
    <property type="evidence" value="ECO:0007669"/>
    <property type="project" value="UniProtKB-KW"/>
</dbReference>
<keyword evidence="9" id="KW-1278">Translocase</keyword>
<proteinExistence type="inferred from homology"/>
<feature type="transmembrane region" description="Helical" evidence="12">
    <location>
        <begin position="241"/>
        <end position="262"/>
    </location>
</feature>
<sequence>MTQSWHTLSTKQVLEYFGITLSGLSNQQVSINQRKYGENRLPEARLDSLWAIFFRQFQSPLIYILLIASIIVFLIQERTDAIIILFVLLFNAVVGTIQEGKAQNTLASLNHLIRTKALVLREGVEKIIDDFEVVTGDILVLQEGDKVAADARVILSNTLTLDESPLTGESVPVYKFTEQIAQANITNADMKNMVFKGTNVVSGGGLAVVVATGIESVIGSISKKISTIQSEDPLKADVRMLSRVIIITVTSIVTLLFFVGIYSGKPAREMFTTVVSLSVSLIPEGLPIVLTLILATGVWRMGRQNALVKKLQAVESLGQASVIALDKTGTITKNEMVVQKVLIADKIYQIEGTGYAPEGQIRQGGRIIESLNDHDLVNFAETIAGCATAVAKFNQEKQAWQISGDPTEAAVAVLAEKIGIKKQEFEQNNPKLAEILFSSKTKYHAVLRKGPHEYKINVIGAPETIIDLSIHNKNEKKVLGDSLNKLAAEGLRVVAVSFKKTKKSEITPDDVMGLTLLGFAGMIDALRPEVKDAVKKAQGAGIKTVMITGDHRATALAVAAEAKIYSAGDQVLTGSEIEQLSDEQLVNRLPRITVFARVSPDHKLKIIRAYKSSGDIIAMTGDGVNDAPSLVAADLGIAMGKIGTEVAKEAADIVLLDDNFGSVVSAIEEGRSIFNTIRKVVLYLFSTSAGEVLIIAGSLFLGFPLPILASQIIWLNFITDGFLDVALAMEPKEAGLLSSKRSSNSFLDALSFQRMLTMAIPMAVGSLLLFNFYYHLDLVKAMTITLTAMAVFQWFNAWNCRSETKSIFGLNFFSNKYLVGATLIVIILQLFAVYHPFMQQFLKTKSLTGTEWLLVILIAFSIIVTEEMRKLIFSKRHG</sequence>
<evidence type="ECO:0000256" key="6">
    <source>
        <dbReference type="ARBA" id="ARBA00022741"/>
    </source>
</evidence>
<dbReference type="InterPro" id="IPR008250">
    <property type="entry name" value="ATPase_P-typ_transduc_dom_A_sf"/>
</dbReference>
<evidence type="ECO:0000259" key="13">
    <source>
        <dbReference type="SMART" id="SM00831"/>
    </source>
</evidence>
<dbReference type="InterPro" id="IPR023214">
    <property type="entry name" value="HAD_sf"/>
</dbReference>
<dbReference type="GO" id="GO:0030007">
    <property type="term" value="P:intracellular potassium ion homeostasis"/>
    <property type="evidence" value="ECO:0007669"/>
    <property type="project" value="TreeGrafter"/>
</dbReference>
<dbReference type="PROSITE" id="PS00154">
    <property type="entry name" value="ATPASE_E1_E2"/>
    <property type="match status" value="1"/>
</dbReference>
<dbReference type="Pfam" id="PF00689">
    <property type="entry name" value="Cation_ATPase_C"/>
    <property type="match status" value="1"/>
</dbReference>
<feature type="transmembrane region" description="Helical" evidence="12">
    <location>
        <begin position="849"/>
        <end position="866"/>
    </location>
</feature>
<dbReference type="InterPro" id="IPR036412">
    <property type="entry name" value="HAD-like_sf"/>
</dbReference>
<dbReference type="AlphaFoldDB" id="A0A1F5Q5B1"/>
<dbReference type="PANTHER" id="PTHR43294">
    <property type="entry name" value="SODIUM/POTASSIUM-TRANSPORTING ATPASE SUBUNIT ALPHA"/>
    <property type="match status" value="1"/>
</dbReference>
<dbReference type="Gene3D" id="3.40.1110.10">
    <property type="entry name" value="Calcium-transporting ATPase, cytoplasmic domain N"/>
    <property type="match status" value="1"/>
</dbReference>
<dbReference type="GO" id="GO:0036376">
    <property type="term" value="P:sodium ion export across plasma membrane"/>
    <property type="evidence" value="ECO:0007669"/>
    <property type="project" value="TreeGrafter"/>
</dbReference>
<dbReference type="Pfam" id="PF00122">
    <property type="entry name" value="E1-E2_ATPase"/>
    <property type="match status" value="1"/>
</dbReference>
<dbReference type="InterPro" id="IPR023298">
    <property type="entry name" value="ATPase_P-typ_TM_dom_sf"/>
</dbReference>
<keyword evidence="6" id="KW-0547">Nucleotide-binding</keyword>
<evidence type="ECO:0000256" key="2">
    <source>
        <dbReference type="ARBA" id="ARBA00005675"/>
    </source>
</evidence>
<dbReference type="SFLD" id="SFLDS00003">
    <property type="entry name" value="Haloacid_Dehalogenase"/>
    <property type="match status" value="1"/>
</dbReference>
<dbReference type="SUPFAM" id="SSF81653">
    <property type="entry name" value="Calcium ATPase, transduction domain A"/>
    <property type="match status" value="1"/>
</dbReference>
<dbReference type="PRINTS" id="PR00120">
    <property type="entry name" value="HATPASE"/>
</dbReference>
<dbReference type="InterPro" id="IPR004014">
    <property type="entry name" value="ATPase_P-typ_cation-transptr_N"/>
</dbReference>
<dbReference type="SUPFAM" id="SSF81660">
    <property type="entry name" value="Metal cation-transporting ATPase, ATP-binding domain N"/>
    <property type="match status" value="1"/>
</dbReference>
<reference evidence="14 15" key="1">
    <citation type="journal article" date="2016" name="Nat. Commun.">
        <title>Thousands of microbial genomes shed light on interconnected biogeochemical processes in an aquifer system.</title>
        <authorList>
            <person name="Anantharaman K."/>
            <person name="Brown C.T."/>
            <person name="Hug L.A."/>
            <person name="Sharon I."/>
            <person name="Castelle C.J."/>
            <person name="Probst A.J."/>
            <person name="Thomas B.C."/>
            <person name="Singh A."/>
            <person name="Wilkins M.J."/>
            <person name="Karaoz U."/>
            <person name="Brodie E.L."/>
            <person name="Williams K.H."/>
            <person name="Hubbard S.S."/>
            <person name="Banfield J.F."/>
        </authorList>
    </citation>
    <scope>NUCLEOTIDE SEQUENCE [LARGE SCALE GENOMIC DNA]</scope>
</reference>
<dbReference type="InterPro" id="IPR018303">
    <property type="entry name" value="ATPase_P-typ_P_site"/>
</dbReference>
<dbReference type="STRING" id="1817841.A3B10_02055"/>
<evidence type="ECO:0000256" key="7">
    <source>
        <dbReference type="ARBA" id="ARBA00022840"/>
    </source>
</evidence>
<evidence type="ECO:0000256" key="8">
    <source>
        <dbReference type="ARBA" id="ARBA00022842"/>
    </source>
</evidence>
<dbReference type="InterPro" id="IPR023299">
    <property type="entry name" value="ATPase_P-typ_cyto_dom_N"/>
</dbReference>
<dbReference type="SUPFAM" id="SSF56784">
    <property type="entry name" value="HAD-like"/>
    <property type="match status" value="1"/>
</dbReference>
<feature type="transmembrane region" description="Helical" evidence="12">
    <location>
        <begin position="750"/>
        <end position="772"/>
    </location>
</feature>
<feature type="domain" description="Cation-transporting P-type ATPase N-terminal" evidence="13">
    <location>
        <begin position="4"/>
        <end position="77"/>
    </location>
</feature>
<comment type="subcellular location">
    <subcellularLocation>
        <location evidence="1">Cell membrane</location>
        <topology evidence="1">Multi-pass membrane protein</topology>
    </subcellularLocation>
</comment>
<dbReference type="SFLD" id="SFLDG00002">
    <property type="entry name" value="C1.7:_P-type_atpase_like"/>
    <property type="match status" value="1"/>
</dbReference>
<dbReference type="EMBL" id="MFFB01000001">
    <property type="protein sequence ID" value="OGE97359.1"/>
    <property type="molecule type" value="Genomic_DNA"/>
</dbReference>
<evidence type="ECO:0000256" key="9">
    <source>
        <dbReference type="ARBA" id="ARBA00022967"/>
    </source>
</evidence>
<dbReference type="NCBIfam" id="TIGR01494">
    <property type="entry name" value="ATPase_P-type"/>
    <property type="match status" value="2"/>
</dbReference>
<comment type="similarity">
    <text evidence="2">Belongs to the cation transport ATPase (P-type) (TC 3.A.3) family. Type IIA subfamily.</text>
</comment>
<name>A0A1F5Q5B1_9BACT</name>
<dbReference type="SMART" id="SM00831">
    <property type="entry name" value="Cation_ATPase_N"/>
    <property type="match status" value="1"/>
</dbReference>
<evidence type="ECO:0000256" key="1">
    <source>
        <dbReference type="ARBA" id="ARBA00004651"/>
    </source>
</evidence>
<dbReference type="SUPFAM" id="SSF81665">
    <property type="entry name" value="Calcium ATPase, transmembrane domain M"/>
    <property type="match status" value="1"/>
</dbReference>
<dbReference type="SFLD" id="SFLDF00027">
    <property type="entry name" value="p-type_atpase"/>
    <property type="match status" value="1"/>
</dbReference>
<evidence type="ECO:0000256" key="12">
    <source>
        <dbReference type="SAM" id="Phobius"/>
    </source>
</evidence>
<dbReference type="FunFam" id="2.70.150.10:FF:000160">
    <property type="entry name" value="Sarcoplasmic/endoplasmic reticulum calcium ATPase 1"/>
    <property type="match status" value="1"/>
</dbReference>
<keyword evidence="3" id="KW-1003">Cell membrane</keyword>
<dbReference type="InterPro" id="IPR050510">
    <property type="entry name" value="Cation_transp_ATPase_P-type"/>
</dbReference>
<evidence type="ECO:0000256" key="4">
    <source>
        <dbReference type="ARBA" id="ARBA00022553"/>
    </source>
</evidence>
<dbReference type="InterPro" id="IPR044492">
    <property type="entry name" value="P_typ_ATPase_HD_dom"/>
</dbReference>
<evidence type="ECO:0000256" key="5">
    <source>
        <dbReference type="ARBA" id="ARBA00022692"/>
    </source>
</evidence>
<accession>A0A1F5Q5B1</accession>
<dbReference type="GO" id="GO:0005886">
    <property type="term" value="C:plasma membrane"/>
    <property type="evidence" value="ECO:0007669"/>
    <property type="project" value="UniProtKB-SubCell"/>
</dbReference>
<dbReference type="GO" id="GO:1990573">
    <property type="term" value="P:potassium ion import across plasma membrane"/>
    <property type="evidence" value="ECO:0007669"/>
    <property type="project" value="TreeGrafter"/>
</dbReference>
<dbReference type="Proteomes" id="UP000177281">
    <property type="component" value="Unassembled WGS sequence"/>
</dbReference>
<keyword evidence="10 12" id="KW-1133">Transmembrane helix</keyword>
<dbReference type="GO" id="GO:0016887">
    <property type="term" value="F:ATP hydrolysis activity"/>
    <property type="evidence" value="ECO:0007669"/>
    <property type="project" value="InterPro"/>
</dbReference>
<dbReference type="Gene3D" id="2.70.150.10">
    <property type="entry name" value="Calcium-transporting ATPase, cytoplasmic transduction domain A"/>
    <property type="match status" value="1"/>
</dbReference>
<evidence type="ECO:0000313" key="14">
    <source>
        <dbReference type="EMBL" id="OGE97359.1"/>
    </source>
</evidence>
<gene>
    <name evidence="14" type="ORF">A3B10_02055</name>
</gene>
<dbReference type="GO" id="GO:0005391">
    <property type="term" value="F:P-type sodium:potassium-exchanging transporter activity"/>
    <property type="evidence" value="ECO:0007669"/>
    <property type="project" value="TreeGrafter"/>
</dbReference>
<feature type="transmembrane region" description="Helical" evidence="12">
    <location>
        <begin position="680"/>
        <end position="701"/>
    </location>
</feature>
<feature type="transmembrane region" description="Helical" evidence="12">
    <location>
        <begin position="274"/>
        <end position="299"/>
    </location>
</feature>
<dbReference type="Gene3D" id="1.20.1110.10">
    <property type="entry name" value="Calcium-transporting ATPase, transmembrane domain"/>
    <property type="match status" value="1"/>
</dbReference>
<organism evidence="14 15">
    <name type="scientific">Candidatus Doudnabacteria bacterium RIFCSPLOWO2_01_FULL_44_21</name>
    <dbReference type="NCBI Taxonomy" id="1817841"/>
    <lineage>
        <taxon>Bacteria</taxon>
        <taxon>Candidatus Doudnaibacteriota</taxon>
    </lineage>
</organism>
<keyword evidence="8" id="KW-0460">Magnesium</keyword>
<keyword evidence="4" id="KW-0597">Phosphoprotein</keyword>
<dbReference type="Gene3D" id="3.40.50.1000">
    <property type="entry name" value="HAD superfamily/HAD-like"/>
    <property type="match status" value="1"/>
</dbReference>
<feature type="transmembrane region" description="Helical" evidence="12">
    <location>
        <begin position="82"/>
        <end position="98"/>
    </location>
</feature>
<dbReference type="InterPro" id="IPR001757">
    <property type="entry name" value="P_typ_ATPase"/>
</dbReference>
<feature type="transmembrane region" description="Helical" evidence="12">
    <location>
        <begin position="200"/>
        <end position="221"/>
    </location>
</feature>
<comment type="caution">
    <text evidence="14">The sequence shown here is derived from an EMBL/GenBank/DDBJ whole genome shotgun (WGS) entry which is preliminary data.</text>
</comment>
<dbReference type="PANTHER" id="PTHR43294:SF21">
    <property type="entry name" value="CATION TRANSPORTING ATPASE"/>
    <property type="match status" value="1"/>
</dbReference>
<protein>
    <recommendedName>
        <fullName evidence="13">Cation-transporting P-type ATPase N-terminal domain-containing protein</fullName>
    </recommendedName>
</protein>
<dbReference type="Pfam" id="PF00690">
    <property type="entry name" value="Cation_ATPase_N"/>
    <property type="match status" value="1"/>
</dbReference>
<feature type="transmembrane region" description="Helical" evidence="12">
    <location>
        <begin position="817"/>
        <end position="837"/>
    </location>
</feature>
<dbReference type="InterPro" id="IPR006068">
    <property type="entry name" value="ATPase_P-typ_cation-transptr_C"/>
</dbReference>
<dbReference type="Pfam" id="PF13246">
    <property type="entry name" value="Cation_ATPase"/>
    <property type="match status" value="1"/>
</dbReference>
<dbReference type="PRINTS" id="PR00119">
    <property type="entry name" value="CATATPASE"/>
</dbReference>
<keyword evidence="7" id="KW-0067">ATP-binding</keyword>
<dbReference type="GO" id="GO:0006883">
    <property type="term" value="P:intracellular sodium ion homeostasis"/>
    <property type="evidence" value="ECO:0007669"/>
    <property type="project" value="TreeGrafter"/>
</dbReference>
<feature type="transmembrane region" description="Helical" evidence="12">
    <location>
        <begin position="57"/>
        <end position="75"/>
    </location>
</feature>
<evidence type="ECO:0000313" key="15">
    <source>
        <dbReference type="Proteomes" id="UP000177281"/>
    </source>
</evidence>
<evidence type="ECO:0000256" key="10">
    <source>
        <dbReference type="ARBA" id="ARBA00022989"/>
    </source>
</evidence>
<keyword evidence="11 12" id="KW-0472">Membrane</keyword>
<dbReference type="GO" id="GO:1902600">
    <property type="term" value="P:proton transmembrane transport"/>
    <property type="evidence" value="ECO:0007669"/>
    <property type="project" value="TreeGrafter"/>
</dbReference>